<dbReference type="InterPro" id="IPR032710">
    <property type="entry name" value="NTF2-like_dom_sf"/>
</dbReference>
<dbReference type="Gene3D" id="3.10.450.50">
    <property type="match status" value="1"/>
</dbReference>
<protein>
    <submittedName>
        <fullName evidence="1">Uncharacterized protein</fullName>
    </submittedName>
</protein>
<dbReference type="SUPFAM" id="SSF54427">
    <property type="entry name" value="NTF2-like"/>
    <property type="match status" value="1"/>
</dbReference>
<evidence type="ECO:0000313" key="2">
    <source>
        <dbReference type="Proteomes" id="UP000320390"/>
    </source>
</evidence>
<organism evidence="1 2">
    <name type="scientific">Saltatorellus ferox</name>
    <dbReference type="NCBI Taxonomy" id="2528018"/>
    <lineage>
        <taxon>Bacteria</taxon>
        <taxon>Pseudomonadati</taxon>
        <taxon>Planctomycetota</taxon>
        <taxon>Planctomycetia</taxon>
        <taxon>Planctomycetia incertae sedis</taxon>
        <taxon>Saltatorellus</taxon>
    </lineage>
</organism>
<proteinExistence type="predicted"/>
<dbReference type="RefSeq" id="WP_419190260.1">
    <property type="nucleotide sequence ID" value="NZ_CP036434.1"/>
</dbReference>
<dbReference type="AlphaFoldDB" id="A0A518EUN9"/>
<reference evidence="1 2" key="1">
    <citation type="submission" date="2019-02" db="EMBL/GenBank/DDBJ databases">
        <title>Deep-cultivation of Planctomycetes and their phenomic and genomic characterization uncovers novel biology.</title>
        <authorList>
            <person name="Wiegand S."/>
            <person name="Jogler M."/>
            <person name="Boedeker C."/>
            <person name="Pinto D."/>
            <person name="Vollmers J."/>
            <person name="Rivas-Marin E."/>
            <person name="Kohn T."/>
            <person name="Peeters S.H."/>
            <person name="Heuer A."/>
            <person name="Rast P."/>
            <person name="Oberbeckmann S."/>
            <person name="Bunk B."/>
            <person name="Jeske O."/>
            <person name="Meyerdierks A."/>
            <person name="Storesund J.E."/>
            <person name="Kallscheuer N."/>
            <person name="Luecker S."/>
            <person name="Lage O.M."/>
            <person name="Pohl T."/>
            <person name="Merkel B.J."/>
            <person name="Hornburger P."/>
            <person name="Mueller R.-W."/>
            <person name="Bruemmer F."/>
            <person name="Labrenz M."/>
            <person name="Spormann A.M."/>
            <person name="Op den Camp H."/>
            <person name="Overmann J."/>
            <person name="Amann R."/>
            <person name="Jetten M.S.M."/>
            <person name="Mascher T."/>
            <person name="Medema M.H."/>
            <person name="Devos D.P."/>
            <person name="Kaster A.-K."/>
            <person name="Ovreas L."/>
            <person name="Rohde M."/>
            <person name="Galperin M.Y."/>
            <person name="Jogler C."/>
        </authorList>
    </citation>
    <scope>NUCLEOTIDE SEQUENCE [LARGE SCALE GENOMIC DNA]</scope>
    <source>
        <strain evidence="1 2">Poly30</strain>
    </source>
</reference>
<accession>A0A518EUN9</accession>
<gene>
    <name evidence="1" type="ORF">Poly30_33430</name>
</gene>
<keyword evidence="2" id="KW-1185">Reference proteome</keyword>
<dbReference type="EMBL" id="CP036434">
    <property type="protein sequence ID" value="QDV07810.1"/>
    <property type="molecule type" value="Genomic_DNA"/>
</dbReference>
<dbReference type="Proteomes" id="UP000320390">
    <property type="component" value="Chromosome"/>
</dbReference>
<evidence type="ECO:0000313" key="1">
    <source>
        <dbReference type="EMBL" id="QDV07810.1"/>
    </source>
</evidence>
<sequence length="89" mass="9968">MNSQEMGQIMVELNCSGDLEKLLNEHYAEDAVSVEVMDMGRGREAVGLDAIRARHTSWEETMIMHSMEVDGPFPHGDDRFALVSRATSK</sequence>
<name>A0A518EUN9_9BACT</name>